<protein>
    <submittedName>
        <fullName evidence="9">Mitochondrial processing peptidase beta subunit</fullName>
    </submittedName>
</protein>
<dbReference type="GO" id="GO:0006627">
    <property type="term" value="P:protein processing involved in protein targeting to mitochondrion"/>
    <property type="evidence" value="ECO:0007669"/>
    <property type="project" value="TreeGrafter"/>
</dbReference>
<dbReference type="Pfam" id="PF05193">
    <property type="entry name" value="Peptidase_M16_C"/>
    <property type="match status" value="1"/>
</dbReference>
<accession>X6NY15</accession>
<evidence type="ECO:0000256" key="7">
    <source>
        <dbReference type="ARBA" id="ARBA00023128"/>
    </source>
</evidence>
<evidence type="ECO:0000256" key="2">
    <source>
        <dbReference type="ARBA" id="ARBA00022670"/>
    </source>
</evidence>
<name>X6NY15_RETFI</name>
<organism evidence="9 10">
    <name type="scientific">Reticulomyxa filosa</name>
    <dbReference type="NCBI Taxonomy" id="46433"/>
    <lineage>
        <taxon>Eukaryota</taxon>
        <taxon>Sar</taxon>
        <taxon>Rhizaria</taxon>
        <taxon>Retaria</taxon>
        <taxon>Foraminifera</taxon>
        <taxon>Monothalamids</taxon>
        <taxon>Reticulomyxidae</taxon>
        <taxon>Reticulomyxa</taxon>
    </lineage>
</organism>
<dbReference type="SUPFAM" id="SSF63411">
    <property type="entry name" value="LuxS/MPP-like metallohydrolase"/>
    <property type="match status" value="1"/>
</dbReference>
<dbReference type="Gene3D" id="3.30.830.10">
    <property type="entry name" value="Metalloenzyme, LuxS/M16 peptidase-like"/>
    <property type="match status" value="1"/>
</dbReference>
<evidence type="ECO:0000313" key="9">
    <source>
        <dbReference type="EMBL" id="ETO30773.1"/>
    </source>
</evidence>
<dbReference type="MEROPS" id="M16.003"/>
<keyword evidence="10" id="KW-1185">Reference proteome</keyword>
<keyword evidence="4" id="KW-0378">Hydrolase</keyword>
<dbReference type="AlphaFoldDB" id="X6NY15"/>
<dbReference type="InterPro" id="IPR050361">
    <property type="entry name" value="MPP/UQCRC_Complex"/>
</dbReference>
<sequence length="129" mass="15127">MKGGPNDQTQTNIIFKKKIKIEKMENVYTETKEELIFDHLHENCFQDCALGRTILGPVENIQRINRDDLLEYINQYYTADNMVIVATGAVDHEKFVNLIKEKFQKVLPKNPHRPVLLFLTLQYILFTQT</sequence>
<evidence type="ECO:0000256" key="5">
    <source>
        <dbReference type="ARBA" id="ARBA00022833"/>
    </source>
</evidence>
<keyword evidence="3" id="KW-0479">Metal-binding</keyword>
<dbReference type="GO" id="GO:0046872">
    <property type="term" value="F:metal ion binding"/>
    <property type="evidence" value="ECO:0007669"/>
    <property type="project" value="UniProtKB-KW"/>
</dbReference>
<dbReference type="InterPro" id="IPR007863">
    <property type="entry name" value="Peptidase_M16_C"/>
</dbReference>
<comment type="caution">
    <text evidence="9">The sequence shown here is derived from an EMBL/GenBank/DDBJ whole genome shotgun (WGS) entry which is preliminary data.</text>
</comment>
<dbReference type="GO" id="GO:0005739">
    <property type="term" value="C:mitochondrion"/>
    <property type="evidence" value="ECO:0007669"/>
    <property type="project" value="UniProtKB-SubCell"/>
</dbReference>
<evidence type="ECO:0000256" key="6">
    <source>
        <dbReference type="ARBA" id="ARBA00023049"/>
    </source>
</evidence>
<comment type="subcellular location">
    <subcellularLocation>
        <location evidence="1">Mitochondrion</location>
    </subcellularLocation>
</comment>
<dbReference type="OrthoDB" id="1938177at2759"/>
<reference evidence="9 10" key="1">
    <citation type="journal article" date="2013" name="Curr. Biol.">
        <title>The Genome of the Foraminiferan Reticulomyxa filosa.</title>
        <authorList>
            <person name="Glockner G."/>
            <person name="Hulsmann N."/>
            <person name="Schleicher M."/>
            <person name="Noegel A.A."/>
            <person name="Eichinger L."/>
            <person name="Gallinger C."/>
            <person name="Pawlowski J."/>
            <person name="Sierra R."/>
            <person name="Euteneuer U."/>
            <person name="Pillet L."/>
            <person name="Moustafa A."/>
            <person name="Platzer M."/>
            <person name="Groth M."/>
            <person name="Szafranski K."/>
            <person name="Schliwa M."/>
        </authorList>
    </citation>
    <scope>NUCLEOTIDE SEQUENCE [LARGE SCALE GENOMIC DNA]</scope>
</reference>
<keyword evidence="2" id="KW-0645">Protease</keyword>
<dbReference type="InterPro" id="IPR011249">
    <property type="entry name" value="Metalloenz_LuxS/M16"/>
</dbReference>
<proteinExistence type="predicted"/>
<dbReference type="PANTHER" id="PTHR11851:SF149">
    <property type="entry name" value="GH01077P"/>
    <property type="match status" value="1"/>
</dbReference>
<keyword evidence="6" id="KW-0482">Metalloprotease</keyword>
<keyword evidence="7" id="KW-0496">Mitochondrion</keyword>
<dbReference type="PANTHER" id="PTHR11851">
    <property type="entry name" value="METALLOPROTEASE"/>
    <property type="match status" value="1"/>
</dbReference>
<dbReference type="GO" id="GO:0004222">
    <property type="term" value="F:metalloendopeptidase activity"/>
    <property type="evidence" value="ECO:0007669"/>
    <property type="project" value="TreeGrafter"/>
</dbReference>
<evidence type="ECO:0000256" key="3">
    <source>
        <dbReference type="ARBA" id="ARBA00022723"/>
    </source>
</evidence>
<evidence type="ECO:0000259" key="8">
    <source>
        <dbReference type="Pfam" id="PF05193"/>
    </source>
</evidence>
<feature type="domain" description="Peptidase M16 C-terminal" evidence="8">
    <location>
        <begin position="64"/>
        <end position="120"/>
    </location>
</feature>
<evidence type="ECO:0000313" key="10">
    <source>
        <dbReference type="Proteomes" id="UP000023152"/>
    </source>
</evidence>
<evidence type="ECO:0000256" key="1">
    <source>
        <dbReference type="ARBA" id="ARBA00004173"/>
    </source>
</evidence>
<dbReference type="Proteomes" id="UP000023152">
    <property type="component" value="Unassembled WGS sequence"/>
</dbReference>
<gene>
    <name evidence="9" type="ORF">RFI_06352</name>
</gene>
<keyword evidence="5" id="KW-0862">Zinc</keyword>
<evidence type="ECO:0000256" key="4">
    <source>
        <dbReference type="ARBA" id="ARBA00022801"/>
    </source>
</evidence>
<dbReference type="EMBL" id="ASPP01005319">
    <property type="protein sequence ID" value="ETO30773.1"/>
    <property type="molecule type" value="Genomic_DNA"/>
</dbReference>